<proteinExistence type="predicted"/>
<gene>
    <name evidence="1" type="ORF">CXY01_04330</name>
</gene>
<dbReference type="AlphaFoldDB" id="A0A510UZ25"/>
<dbReference type="EMBL" id="BJUB01000001">
    <property type="protein sequence ID" value="GEK19913.1"/>
    <property type="molecule type" value="Genomic_DNA"/>
</dbReference>
<comment type="caution">
    <text evidence="1">The sequence shown here is derived from an EMBL/GenBank/DDBJ whole genome shotgun (WGS) entry which is preliminary data.</text>
</comment>
<evidence type="ECO:0000313" key="1">
    <source>
        <dbReference type="EMBL" id="GEK19913.1"/>
    </source>
</evidence>
<evidence type="ECO:0000313" key="2">
    <source>
        <dbReference type="Proteomes" id="UP000321118"/>
    </source>
</evidence>
<keyword evidence="2" id="KW-1185">Reference proteome</keyword>
<accession>A0A510UZ25</accession>
<organism evidence="1 2">
    <name type="scientific">Cellulomonas xylanilytica</name>
    <dbReference type="NCBI Taxonomy" id="233583"/>
    <lineage>
        <taxon>Bacteria</taxon>
        <taxon>Bacillati</taxon>
        <taxon>Actinomycetota</taxon>
        <taxon>Actinomycetes</taxon>
        <taxon>Micrococcales</taxon>
        <taxon>Cellulomonadaceae</taxon>
        <taxon>Cellulomonas</taxon>
    </lineage>
</organism>
<reference evidence="1 2" key="1">
    <citation type="submission" date="2019-07" db="EMBL/GenBank/DDBJ databases">
        <title>Whole genome shotgun sequence of Cellulomonas xylanilytica NBRC 101102.</title>
        <authorList>
            <person name="Hosoyama A."/>
            <person name="Uohara A."/>
            <person name="Ohji S."/>
            <person name="Ichikawa N."/>
        </authorList>
    </citation>
    <scope>NUCLEOTIDE SEQUENCE [LARGE SCALE GENOMIC DNA]</scope>
    <source>
        <strain evidence="1 2">NBRC 101102</strain>
    </source>
</reference>
<protein>
    <submittedName>
        <fullName evidence="1">Uncharacterized protein</fullName>
    </submittedName>
</protein>
<name>A0A510UZ25_9CELL</name>
<sequence length="83" mass="9205">MPLERVPLRDAARDVPASIRAVAIVRPERPLPVRVWIVDGKGRDLEVDGVAVAWTSRAVNVRYLDAGGREGFVWVWASAVSRK</sequence>
<dbReference type="Proteomes" id="UP000321118">
    <property type="component" value="Unassembled WGS sequence"/>
</dbReference>